<dbReference type="InterPro" id="IPR000223">
    <property type="entry name" value="Pept_S26A_signal_pept_1"/>
</dbReference>
<evidence type="ECO:0000313" key="12">
    <source>
        <dbReference type="EMBL" id="PZG17194.1"/>
    </source>
</evidence>
<evidence type="ECO:0000256" key="1">
    <source>
        <dbReference type="ARBA" id="ARBA00004401"/>
    </source>
</evidence>
<sequence length="176" mass="18973">MGRRPSRWPIQPSSFNLPPVMALRILARSVRRFSVQAVIAVLLAVSGVAVLVAVLRHKFVLATVAGFSMAPTLHPGDRLLVRRTSLSRLRVGDIVVVVPDARMAGPRPHTGYVIKRLAAIPGDLVPPHVPSPSNAHVPPGWMAILGDNPDASRDSREYGLVTQQRLVGVVVRAIST</sequence>
<gene>
    <name evidence="12" type="ORF">C1J01_18885</name>
</gene>
<keyword evidence="7 10" id="KW-1133">Transmembrane helix</keyword>
<dbReference type="AlphaFoldDB" id="A0A2W2FQ45"/>
<dbReference type="InterPro" id="IPR019756">
    <property type="entry name" value="Pept_S26A_signal_pept_1_Ser-AS"/>
</dbReference>
<dbReference type="PANTHER" id="PTHR46041">
    <property type="entry name" value="MITOCHONDRIAL INNER MEMBRANE PROTEASE SUBUNIT 2"/>
    <property type="match status" value="1"/>
</dbReference>
<dbReference type="Pfam" id="PF10502">
    <property type="entry name" value="Peptidase_S26"/>
    <property type="match status" value="2"/>
</dbReference>
<dbReference type="InterPro" id="IPR019533">
    <property type="entry name" value="Peptidase_S26"/>
</dbReference>
<reference evidence="12 13" key="1">
    <citation type="submission" date="2018-01" db="EMBL/GenBank/DDBJ databases">
        <title>Draft genome sequence of Nonomuraea sp. KC333.</title>
        <authorList>
            <person name="Sahin N."/>
            <person name="Saygin H."/>
            <person name="Ay H."/>
        </authorList>
    </citation>
    <scope>NUCLEOTIDE SEQUENCE [LARGE SCALE GENOMIC DNA]</scope>
    <source>
        <strain evidence="12 13">KC333</strain>
    </source>
</reference>
<dbReference type="OrthoDB" id="5518017at2"/>
<dbReference type="PRINTS" id="PR00727">
    <property type="entry name" value="LEADERPTASE"/>
</dbReference>
<feature type="active site" evidence="9">
    <location>
        <position position="68"/>
    </location>
</feature>
<dbReference type="CDD" id="cd06530">
    <property type="entry name" value="S26_SPase_I"/>
    <property type="match status" value="1"/>
</dbReference>
<dbReference type="EMBL" id="POUD01000071">
    <property type="protein sequence ID" value="PZG17194.1"/>
    <property type="molecule type" value="Genomic_DNA"/>
</dbReference>
<evidence type="ECO:0000256" key="9">
    <source>
        <dbReference type="PIRSR" id="PIRSR600223-1"/>
    </source>
</evidence>
<comment type="subcellular location">
    <subcellularLocation>
        <location evidence="1">Cell membrane</location>
        <topology evidence="1">Single-pass type II membrane protein</topology>
    </subcellularLocation>
</comment>
<dbReference type="InterPro" id="IPR037730">
    <property type="entry name" value="IMP2"/>
</dbReference>
<name>A0A2W2FQ45_9ACTN</name>
<keyword evidence="8 10" id="KW-0472">Membrane</keyword>
<evidence type="ECO:0000256" key="7">
    <source>
        <dbReference type="ARBA" id="ARBA00022989"/>
    </source>
</evidence>
<evidence type="ECO:0000256" key="10">
    <source>
        <dbReference type="SAM" id="Phobius"/>
    </source>
</evidence>
<proteinExistence type="inferred from homology"/>
<dbReference type="InterPro" id="IPR036286">
    <property type="entry name" value="LexA/Signal_pep-like_sf"/>
</dbReference>
<evidence type="ECO:0000313" key="13">
    <source>
        <dbReference type="Proteomes" id="UP000249304"/>
    </source>
</evidence>
<keyword evidence="6" id="KW-0378">Hydrolase</keyword>
<evidence type="ECO:0000256" key="4">
    <source>
        <dbReference type="ARBA" id="ARBA00022670"/>
    </source>
</evidence>
<dbReference type="Gene3D" id="2.10.109.10">
    <property type="entry name" value="Umud Fragment, subunit A"/>
    <property type="match status" value="1"/>
</dbReference>
<evidence type="ECO:0000256" key="3">
    <source>
        <dbReference type="ARBA" id="ARBA00013650"/>
    </source>
</evidence>
<dbReference type="PROSITE" id="PS00501">
    <property type="entry name" value="SPASE_I_1"/>
    <property type="match status" value="1"/>
</dbReference>
<dbReference type="PANTHER" id="PTHR46041:SF2">
    <property type="entry name" value="MITOCHONDRIAL INNER MEMBRANE PROTEASE SUBUNIT 2"/>
    <property type="match status" value="1"/>
</dbReference>
<dbReference type="SUPFAM" id="SSF51306">
    <property type="entry name" value="LexA/Signal peptidase"/>
    <property type="match status" value="1"/>
</dbReference>
<organism evidence="12 13">
    <name type="scientific">Nonomuraea aridisoli</name>
    <dbReference type="NCBI Taxonomy" id="2070368"/>
    <lineage>
        <taxon>Bacteria</taxon>
        <taxon>Bacillati</taxon>
        <taxon>Actinomycetota</taxon>
        <taxon>Actinomycetes</taxon>
        <taxon>Streptosporangiales</taxon>
        <taxon>Streptosporangiaceae</taxon>
        <taxon>Nonomuraea</taxon>
    </lineage>
</organism>
<dbReference type="GO" id="GO:0005886">
    <property type="term" value="C:plasma membrane"/>
    <property type="evidence" value="ECO:0007669"/>
    <property type="project" value="UniProtKB-SubCell"/>
</dbReference>
<keyword evidence="13" id="KW-1185">Reference proteome</keyword>
<dbReference type="GO" id="GO:0006465">
    <property type="term" value="P:signal peptide processing"/>
    <property type="evidence" value="ECO:0007669"/>
    <property type="project" value="InterPro"/>
</dbReference>
<evidence type="ECO:0000256" key="6">
    <source>
        <dbReference type="ARBA" id="ARBA00022801"/>
    </source>
</evidence>
<accession>A0A2W2FQ45</accession>
<feature type="domain" description="Peptidase S26" evidence="11">
    <location>
        <begin position="135"/>
        <end position="171"/>
    </location>
</feature>
<comment type="similarity">
    <text evidence="2">Belongs to the peptidase S26 family. IMP2 subfamily.</text>
</comment>
<dbReference type="GO" id="GO:0004252">
    <property type="term" value="F:serine-type endopeptidase activity"/>
    <property type="evidence" value="ECO:0007669"/>
    <property type="project" value="InterPro"/>
</dbReference>
<feature type="domain" description="Peptidase S26" evidence="11">
    <location>
        <begin position="46"/>
        <end position="125"/>
    </location>
</feature>
<keyword evidence="5 10" id="KW-0812">Transmembrane</keyword>
<protein>
    <recommendedName>
        <fullName evidence="3">Mitochondrial inner membrane protease subunit 2</fullName>
    </recommendedName>
</protein>
<evidence type="ECO:0000256" key="8">
    <source>
        <dbReference type="ARBA" id="ARBA00023136"/>
    </source>
</evidence>
<keyword evidence="4" id="KW-0645">Protease</keyword>
<evidence type="ECO:0000256" key="2">
    <source>
        <dbReference type="ARBA" id="ARBA00007066"/>
    </source>
</evidence>
<dbReference type="Proteomes" id="UP000249304">
    <property type="component" value="Unassembled WGS sequence"/>
</dbReference>
<feature type="active site" evidence="9">
    <location>
        <position position="115"/>
    </location>
</feature>
<comment type="caution">
    <text evidence="12">The sequence shown here is derived from an EMBL/GenBank/DDBJ whole genome shotgun (WGS) entry which is preliminary data.</text>
</comment>
<evidence type="ECO:0000259" key="11">
    <source>
        <dbReference type="Pfam" id="PF10502"/>
    </source>
</evidence>
<evidence type="ECO:0000256" key="5">
    <source>
        <dbReference type="ARBA" id="ARBA00022692"/>
    </source>
</evidence>
<feature type="transmembrane region" description="Helical" evidence="10">
    <location>
        <begin position="33"/>
        <end position="53"/>
    </location>
</feature>